<dbReference type="PATRIC" id="fig|999432.5.peg.2606"/>
<sequence length="253" mass="28333">MIDVKNVSFSYKNKKSVFKSVSFYLKEGEILAVMGRNGIGKTTFIKCLAGILTWSSGSSLIMGKPVEKRTNFLGYVPQAKVPSFSYTVLDFVSFGRSSVNGYFASPSKKDYEASLAVMEELDIAFLKNRFCNEISGGELQLAYIAKALVCKPRILILDEPESNLDFYNQGRVLKTLKKLSRQNKTTIIINSHHIQNMLIIADKGLLLSEGHFLFGSIDLLITNENIKTFFNSDVFVLPVLHEGQSFKTFVVKL</sequence>
<dbReference type="Pfam" id="PF00005">
    <property type="entry name" value="ABC_tran"/>
    <property type="match status" value="1"/>
</dbReference>
<dbReference type="PROSITE" id="PS50893">
    <property type="entry name" value="ABC_TRANSPORTER_2"/>
    <property type="match status" value="1"/>
</dbReference>
<dbReference type="CDD" id="cd03214">
    <property type="entry name" value="ABC_Iron-Siderophores_B12_Hemin"/>
    <property type="match status" value="1"/>
</dbReference>
<dbReference type="SMART" id="SM00382">
    <property type="entry name" value="AAA"/>
    <property type="match status" value="1"/>
</dbReference>
<keyword evidence="2" id="KW-0547">Nucleotide-binding</keyword>
<dbReference type="RefSeq" id="WP_002670732.1">
    <property type="nucleotide sequence ID" value="NZ_CM001795.1"/>
</dbReference>
<evidence type="ECO:0000256" key="2">
    <source>
        <dbReference type="ARBA" id="ARBA00022741"/>
    </source>
</evidence>
<comment type="caution">
    <text evidence="5">The sequence shown here is derived from an EMBL/GenBank/DDBJ whole genome shotgun (WGS) entry which is preliminary data.</text>
</comment>
<name>A0A0E2EF27_TREDN</name>
<dbReference type="PANTHER" id="PTHR42734:SF19">
    <property type="entry name" value="IRON COMPOUNDS ABC TRANSPORTER, ATP-BINDING PROTEIN"/>
    <property type="match status" value="1"/>
</dbReference>
<evidence type="ECO:0000256" key="3">
    <source>
        <dbReference type="ARBA" id="ARBA00022840"/>
    </source>
</evidence>
<dbReference type="InterPro" id="IPR027417">
    <property type="entry name" value="P-loop_NTPase"/>
</dbReference>
<evidence type="ECO:0000313" key="5">
    <source>
        <dbReference type="EMBL" id="EMB30827.1"/>
    </source>
</evidence>
<proteinExistence type="predicted"/>
<reference evidence="5" key="1">
    <citation type="submission" date="2012-01" db="EMBL/GenBank/DDBJ databases">
        <title>The Genome Sequence of Treponema denticola H-22.</title>
        <authorList>
            <consortium name="The Broad Institute Genome Sequencing Platform"/>
            <person name="Earl A."/>
            <person name="Ward D."/>
            <person name="Feldgarden M."/>
            <person name="Gevers D."/>
            <person name="Blanton J.M."/>
            <person name="Fenno C.J."/>
            <person name="Baranova O.V."/>
            <person name="Mathney J."/>
            <person name="Dewhirst F.E."/>
            <person name="Izard J."/>
            <person name="Young S.K."/>
            <person name="Zeng Q."/>
            <person name="Gargeya S."/>
            <person name="Fitzgerald M."/>
            <person name="Haas B."/>
            <person name="Abouelleil A."/>
            <person name="Alvarado L."/>
            <person name="Arachchi H.M."/>
            <person name="Berlin A."/>
            <person name="Chapman S.B."/>
            <person name="Gearin G."/>
            <person name="Goldberg J."/>
            <person name="Griggs A."/>
            <person name="Gujja S."/>
            <person name="Hansen M."/>
            <person name="Heiman D."/>
            <person name="Howarth C."/>
            <person name="Larimer J."/>
            <person name="Lui A."/>
            <person name="MacDonald P.J.P."/>
            <person name="McCowen C."/>
            <person name="Montmayeur A."/>
            <person name="Murphy C."/>
            <person name="Neiman D."/>
            <person name="Pearson M."/>
            <person name="Priest M."/>
            <person name="Roberts A."/>
            <person name="Saif S."/>
            <person name="Shea T."/>
            <person name="Sisk P."/>
            <person name="Stolte C."/>
            <person name="Sykes S."/>
            <person name="Wortman J."/>
            <person name="Nusbaum C."/>
            <person name="Birren B."/>
        </authorList>
    </citation>
    <scope>NUCLEOTIDE SEQUENCE [LARGE SCALE GENOMIC DNA]</scope>
    <source>
        <strain evidence="5">H-22</strain>
    </source>
</reference>
<dbReference type="InterPro" id="IPR050153">
    <property type="entry name" value="Metal_Ion_Import_ABC"/>
</dbReference>
<dbReference type="Gene3D" id="3.40.50.300">
    <property type="entry name" value="P-loop containing nucleotide triphosphate hydrolases"/>
    <property type="match status" value="1"/>
</dbReference>
<dbReference type="EMBL" id="AGDV01000021">
    <property type="protein sequence ID" value="EMB30827.1"/>
    <property type="molecule type" value="Genomic_DNA"/>
</dbReference>
<keyword evidence="3" id="KW-0067">ATP-binding</keyword>
<feature type="domain" description="ABC transporter" evidence="4">
    <location>
        <begin position="2"/>
        <end position="234"/>
    </location>
</feature>
<dbReference type="Proteomes" id="UP000011705">
    <property type="component" value="Chromosome"/>
</dbReference>
<dbReference type="GO" id="GO:0005524">
    <property type="term" value="F:ATP binding"/>
    <property type="evidence" value="ECO:0007669"/>
    <property type="project" value="UniProtKB-KW"/>
</dbReference>
<accession>A0A0E2EF27</accession>
<protein>
    <recommendedName>
        <fullName evidence="4">ABC transporter domain-containing protein</fullName>
    </recommendedName>
</protein>
<keyword evidence="1" id="KW-0813">Transport</keyword>
<dbReference type="AlphaFoldDB" id="A0A0E2EF27"/>
<gene>
    <name evidence="5" type="ORF">HMPREF9726_02512</name>
</gene>
<evidence type="ECO:0000259" key="4">
    <source>
        <dbReference type="PROSITE" id="PS50893"/>
    </source>
</evidence>
<evidence type="ECO:0000256" key="1">
    <source>
        <dbReference type="ARBA" id="ARBA00022448"/>
    </source>
</evidence>
<organism evidence="5">
    <name type="scientific">Treponema denticola H-22</name>
    <dbReference type="NCBI Taxonomy" id="999432"/>
    <lineage>
        <taxon>Bacteria</taxon>
        <taxon>Pseudomonadati</taxon>
        <taxon>Spirochaetota</taxon>
        <taxon>Spirochaetia</taxon>
        <taxon>Spirochaetales</taxon>
        <taxon>Treponemataceae</taxon>
        <taxon>Treponema</taxon>
    </lineage>
</organism>
<dbReference type="PANTHER" id="PTHR42734">
    <property type="entry name" value="METAL TRANSPORT SYSTEM ATP-BINDING PROTEIN TM_0124-RELATED"/>
    <property type="match status" value="1"/>
</dbReference>
<dbReference type="GO" id="GO:0016887">
    <property type="term" value="F:ATP hydrolysis activity"/>
    <property type="evidence" value="ECO:0007669"/>
    <property type="project" value="InterPro"/>
</dbReference>
<dbReference type="SUPFAM" id="SSF52540">
    <property type="entry name" value="P-loop containing nucleoside triphosphate hydrolases"/>
    <property type="match status" value="1"/>
</dbReference>
<dbReference type="InterPro" id="IPR003593">
    <property type="entry name" value="AAA+_ATPase"/>
</dbReference>
<dbReference type="HOGENOM" id="CLU_000604_1_11_12"/>
<dbReference type="InterPro" id="IPR003439">
    <property type="entry name" value="ABC_transporter-like_ATP-bd"/>
</dbReference>